<evidence type="ECO:0000313" key="5">
    <source>
        <dbReference type="Proteomes" id="UP000272942"/>
    </source>
</evidence>
<dbReference type="AlphaFoldDB" id="A0A183B1V0"/>
<sequence>MLHLSLELIRQLRHSDLQHFFTISHIDLQVPIVALALFGTFAAVLTFLCDIHILADFLSIGTLIAYTIVAVDVCILRYCQPQLYSSGWTEIESSEAGLDSESGNDEKIRETNESELNEWPHAIGRLKSAFRHLPILRDSAPGRAPIIALLLYIICAACLASLALPGMQYVQEARWWAILAVIVFLIGAVFFVVIMYLHEQNKAFDSFKVPFVPFIPCLCIFLNFCLIVKLSPMTWIRFVIWLLIGLMIYFAYGWRHSIHATEPGEKGRLIEDAGVSDVPNVIEPSTSDTIPASAE</sequence>
<reference evidence="6" key="1">
    <citation type="submission" date="2016-06" db="UniProtKB">
        <authorList>
            <consortium name="WormBaseParasite"/>
        </authorList>
    </citation>
    <scope>IDENTIFICATION</scope>
</reference>
<dbReference type="Proteomes" id="UP000272942">
    <property type="component" value="Unassembled WGS sequence"/>
</dbReference>
<feature type="transmembrane region" description="Helical" evidence="2">
    <location>
        <begin position="20"/>
        <end position="45"/>
    </location>
</feature>
<feature type="transmembrane region" description="Helical" evidence="2">
    <location>
        <begin position="235"/>
        <end position="252"/>
    </location>
</feature>
<evidence type="ECO:0000259" key="3">
    <source>
        <dbReference type="Pfam" id="PF13906"/>
    </source>
</evidence>
<name>A0A183B1V0_9TREM</name>
<dbReference type="PANTHER" id="PTHR43243">
    <property type="entry name" value="INNER MEMBRANE TRANSPORTER YGJI-RELATED"/>
    <property type="match status" value="1"/>
</dbReference>
<gene>
    <name evidence="4" type="ORF">ECPE_LOCUS13185</name>
</gene>
<feature type="transmembrane region" description="Helical" evidence="2">
    <location>
        <begin position="146"/>
        <end position="164"/>
    </location>
</feature>
<feature type="transmembrane region" description="Helical" evidence="2">
    <location>
        <begin position="51"/>
        <end position="76"/>
    </location>
</feature>
<dbReference type="WBParaSite" id="ECPE_0001322401-mRNA-1">
    <property type="protein sequence ID" value="ECPE_0001322401-mRNA-1"/>
    <property type="gene ID" value="ECPE_0001322401"/>
</dbReference>
<evidence type="ECO:0000256" key="2">
    <source>
        <dbReference type="SAM" id="Phobius"/>
    </source>
</evidence>
<dbReference type="GO" id="GO:0005886">
    <property type="term" value="C:plasma membrane"/>
    <property type="evidence" value="ECO:0007669"/>
    <property type="project" value="TreeGrafter"/>
</dbReference>
<keyword evidence="2" id="KW-0812">Transmembrane</keyword>
<accession>A0A183B1V0</accession>
<dbReference type="EMBL" id="UZAN01054503">
    <property type="protein sequence ID" value="VDP90457.1"/>
    <property type="molecule type" value="Genomic_DNA"/>
</dbReference>
<feature type="transmembrane region" description="Helical" evidence="2">
    <location>
        <begin position="209"/>
        <end position="229"/>
    </location>
</feature>
<dbReference type="Gene3D" id="1.20.1740.10">
    <property type="entry name" value="Amino acid/polyamine transporter I"/>
    <property type="match status" value="2"/>
</dbReference>
<dbReference type="OrthoDB" id="3900342at2759"/>
<keyword evidence="2" id="KW-1133">Transmembrane helix</keyword>
<evidence type="ECO:0000313" key="4">
    <source>
        <dbReference type="EMBL" id="VDP90457.1"/>
    </source>
</evidence>
<protein>
    <submittedName>
        <fullName evidence="6">AA_permease_C domain-containing protein</fullName>
    </submittedName>
</protein>
<dbReference type="InterPro" id="IPR029485">
    <property type="entry name" value="CAT_C"/>
</dbReference>
<proteinExistence type="predicted"/>
<keyword evidence="5" id="KW-1185">Reference proteome</keyword>
<dbReference type="Pfam" id="PF13906">
    <property type="entry name" value="AA_permease_C"/>
    <property type="match status" value="1"/>
</dbReference>
<reference evidence="4 5" key="2">
    <citation type="submission" date="2018-11" db="EMBL/GenBank/DDBJ databases">
        <authorList>
            <consortium name="Pathogen Informatics"/>
        </authorList>
    </citation>
    <scope>NUCLEOTIDE SEQUENCE [LARGE SCALE GENOMIC DNA]</scope>
    <source>
        <strain evidence="4 5">Egypt</strain>
    </source>
</reference>
<keyword evidence="1" id="KW-0813">Transport</keyword>
<feature type="domain" description="Cationic amino acid transporter C-terminal" evidence="3">
    <location>
        <begin position="207"/>
        <end position="257"/>
    </location>
</feature>
<dbReference type="GO" id="GO:0015171">
    <property type="term" value="F:amino acid transmembrane transporter activity"/>
    <property type="evidence" value="ECO:0007669"/>
    <property type="project" value="TreeGrafter"/>
</dbReference>
<dbReference type="PANTHER" id="PTHR43243:SF4">
    <property type="entry name" value="CATIONIC AMINO ACID TRANSPORTER 4"/>
    <property type="match status" value="1"/>
</dbReference>
<evidence type="ECO:0000256" key="1">
    <source>
        <dbReference type="ARBA" id="ARBA00022448"/>
    </source>
</evidence>
<evidence type="ECO:0000313" key="6">
    <source>
        <dbReference type="WBParaSite" id="ECPE_0001322401-mRNA-1"/>
    </source>
</evidence>
<keyword evidence="2" id="KW-0472">Membrane</keyword>
<organism evidence="6">
    <name type="scientific">Echinostoma caproni</name>
    <dbReference type="NCBI Taxonomy" id="27848"/>
    <lineage>
        <taxon>Eukaryota</taxon>
        <taxon>Metazoa</taxon>
        <taxon>Spiralia</taxon>
        <taxon>Lophotrochozoa</taxon>
        <taxon>Platyhelminthes</taxon>
        <taxon>Trematoda</taxon>
        <taxon>Digenea</taxon>
        <taxon>Plagiorchiida</taxon>
        <taxon>Echinostomata</taxon>
        <taxon>Echinostomatoidea</taxon>
        <taxon>Echinostomatidae</taxon>
        <taxon>Echinostoma</taxon>
    </lineage>
</organism>
<feature type="transmembrane region" description="Helical" evidence="2">
    <location>
        <begin position="176"/>
        <end position="197"/>
    </location>
</feature>